<dbReference type="InterPro" id="IPR041698">
    <property type="entry name" value="Methyltransf_25"/>
</dbReference>
<dbReference type="InterPro" id="IPR029063">
    <property type="entry name" value="SAM-dependent_MTases_sf"/>
</dbReference>
<comment type="subunit">
    <text evidence="3">Homodimer.</text>
</comment>
<dbReference type="NCBIfam" id="TIGR00740">
    <property type="entry name" value="carboxy-S-adenosyl-L-methionine synthase CmoA"/>
    <property type="match status" value="1"/>
</dbReference>
<comment type="function">
    <text evidence="3">Catalyzes the conversion of S-adenosyl-L-methionine (SAM) to carboxy-S-adenosyl-L-methionine (Cx-SAM).</text>
</comment>
<dbReference type="PIRSF" id="PIRSF006325">
    <property type="entry name" value="MeTrfase_bac"/>
    <property type="match status" value="1"/>
</dbReference>
<evidence type="ECO:0000313" key="7">
    <source>
        <dbReference type="Proteomes" id="UP000494216"/>
    </source>
</evidence>
<protein>
    <recommendedName>
        <fullName evidence="3">Carboxy-S-adenosyl-L-methionine synthase</fullName>
        <shortName evidence="3">Cx-SAM synthase</shortName>
        <ecNumber evidence="3">2.1.3.-</ecNumber>
    </recommendedName>
</protein>
<dbReference type="PANTHER" id="PTHR43861:SF2">
    <property type="entry name" value="CARBOXY-S-ADENOSYL-L-METHIONINE SYNTHASE"/>
    <property type="match status" value="1"/>
</dbReference>
<evidence type="ECO:0000313" key="6">
    <source>
        <dbReference type="EMBL" id="CAA9889507.1"/>
    </source>
</evidence>
<dbReference type="GO" id="GO:1904047">
    <property type="term" value="F:S-adenosyl-L-methionine binding"/>
    <property type="evidence" value="ECO:0007669"/>
    <property type="project" value="UniProtKB-UniRule"/>
</dbReference>
<dbReference type="AlphaFoldDB" id="A0A8S0XQS5"/>
<feature type="domain" description="Methyltransferase" evidence="5">
    <location>
        <begin position="62"/>
        <end position="160"/>
    </location>
</feature>
<dbReference type="InterPro" id="IPR005271">
    <property type="entry name" value="CmoA"/>
</dbReference>
<dbReference type="Pfam" id="PF13649">
    <property type="entry name" value="Methyltransf_25"/>
    <property type="match status" value="1"/>
</dbReference>
<sequence length="246" mass="27849">MNTQDKIFKQIGKMEDFAFDEKVAQVFDNMVARSVPFYSEIQRLQADLIMDFLPAESAVLCDLGCSTGTTLAHIAAHPRCPASARLIGYDNSEPMLDRARAKLAEQLSAETVTFICADLSALPELPACHVIILNWTLQFVRPIQREHLLKNTYAALRPGGILLVSEKILANDAALNRPYINQYLHFKSTHSGYTDAENRRKREALENVLVPYRLDENLALLERVGFKRIDTYFRWLNFACMIAVKG</sequence>
<organism evidence="6 7">
    <name type="scientific">Candidatus Methylobacter favarea</name>
    <dbReference type="NCBI Taxonomy" id="2707345"/>
    <lineage>
        <taxon>Bacteria</taxon>
        <taxon>Pseudomonadati</taxon>
        <taxon>Pseudomonadota</taxon>
        <taxon>Gammaproteobacteria</taxon>
        <taxon>Methylococcales</taxon>
        <taxon>Methylococcaceae</taxon>
        <taxon>Methylobacter</taxon>
    </lineage>
</organism>
<name>A0A8S0XQS5_9GAMM</name>
<dbReference type="EC" id="2.1.3.-" evidence="3"/>
<feature type="binding site" evidence="3">
    <location>
        <position position="202"/>
    </location>
    <ligand>
        <name>S-adenosyl-L-methionine</name>
        <dbReference type="ChEBI" id="CHEBI:59789"/>
    </ligand>
</feature>
<feature type="binding site" evidence="3">
    <location>
        <begin position="118"/>
        <end position="119"/>
    </location>
    <ligand>
        <name>S-adenosyl-L-methionine</name>
        <dbReference type="ChEBI" id="CHEBI:59789"/>
    </ligand>
</feature>
<dbReference type="HAMAP" id="MF_01589">
    <property type="entry name" value="Cx_SAM_synthase"/>
    <property type="match status" value="1"/>
</dbReference>
<dbReference type="Gene3D" id="3.40.50.150">
    <property type="entry name" value="Vaccinia Virus protein VP39"/>
    <property type="match status" value="1"/>
</dbReference>
<keyword evidence="7" id="KW-1185">Reference proteome</keyword>
<comment type="catalytic activity">
    <reaction evidence="3">
        <text>prephenate + S-adenosyl-L-methionine = carboxy-S-adenosyl-L-methionine + 3-phenylpyruvate + H2O</text>
        <dbReference type="Rhea" id="RHEA:51692"/>
        <dbReference type="ChEBI" id="CHEBI:15377"/>
        <dbReference type="ChEBI" id="CHEBI:18005"/>
        <dbReference type="ChEBI" id="CHEBI:29934"/>
        <dbReference type="ChEBI" id="CHEBI:59789"/>
        <dbReference type="ChEBI" id="CHEBI:134278"/>
    </reaction>
</comment>
<dbReference type="SUPFAM" id="SSF53335">
    <property type="entry name" value="S-adenosyl-L-methionine-dependent methyltransferases"/>
    <property type="match status" value="1"/>
</dbReference>
<dbReference type="GO" id="GO:0002098">
    <property type="term" value="P:tRNA wobble uridine modification"/>
    <property type="evidence" value="ECO:0007669"/>
    <property type="project" value="InterPro"/>
</dbReference>
<feature type="binding site" evidence="3 4">
    <location>
        <position position="134"/>
    </location>
    <ligand>
        <name>S-adenosyl-L-methionine</name>
        <dbReference type="ChEBI" id="CHEBI:59789"/>
    </ligand>
</feature>
<gene>
    <name evidence="3 6" type="primary">cmoA</name>
    <name evidence="6" type="ORF">METHB2_110006</name>
</gene>
<keyword evidence="1 3" id="KW-0808">Transferase</keyword>
<proteinExistence type="inferred from homology"/>
<comment type="similarity">
    <text evidence="3">Belongs to the class I-like SAM-binding methyltransferase superfamily. Cx-SAM synthase family.</text>
</comment>
<evidence type="ECO:0000256" key="2">
    <source>
        <dbReference type="ARBA" id="ARBA00022691"/>
    </source>
</evidence>
<evidence type="ECO:0000256" key="3">
    <source>
        <dbReference type="HAMAP-Rule" id="MF_01589"/>
    </source>
</evidence>
<feature type="binding site" evidence="3 4">
    <location>
        <position position="38"/>
    </location>
    <ligand>
        <name>S-adenosyl-L-methionine</name>
        <dbReference type="ChEBI" id="CHEBI:59789"/>
    </ligand>
</feature>
<dbReference type="Proteomes" id="UP000494216">
    <property type="component" value="Unassembled WGS sequence"/>
</dbReference>
<comment type="caution">
    <text evidence="6">The sequence shown here is derived from an EMBL/GenBank/DDBJ whole genome shotgun (WGS) entry which is preliminary data.</text>
</comment>
<dbReference type="EMBL" id="CADCXN010000013">
    <property type="protein sequence ID" value="CAA9889507.1"/>
    <property type="molecule type" value="Genomic_DNA"/>
</dbReference>
<evidence type="ECO:0000259" key="5">
    <source>
        <dbReference type="Pfam" id="PF13649"/>
    </source>
</evidence>
<feature type="binding site" evidence="3 4">
    <location>
        <begin position="64"/>
        <end position="66"/>
    </location>
    <ligand>
        <name>S-adenosyl-L-methionine</name>
        <dbReference type="ChEBI" id="CHEBI:59789"/>
    </ligand>
</feature>
<dbReference type="GO" id="GO:0016743">
    <property type="term" value="F:carboxyl- or carbamoyltransferase activity"/>
    <property type="evidence" value="ECO:0007669"/>
    <property type="project" value="UniProtKB-UniRule"/>
</dbReference>
<accession>A0A8S0XQS5</accession>
<dbReference type="PANTHER" id="PTHR43861">
    <property type="entry name" value="TRANS-ACONITATE 2-METHYLTRANSFERASE-RELATED"/>
    <property type="match status" value="1"/>
</dbReference>
<reference evidence="6 7" key="1">
    <citation type="submission" date="2020-02" db="EMBL/GenBank/DDBJ databases">
        <authorList>
            <person name="Hogendoorn C."/>
        </authorList>
    </citation>
    <scope>NUCLEOTIDE SEQUENCE [LARGE SCALE GENOMIC DNA]</scope>
    <source>
        <strain evidence="6">METHB21</strain>
    </source>
</reference>
<dbReference type="RefSeq" id="WP_174624511.1">
    <property type="nucleotide sequence ID" value="NZ_CADCXN010000013.1"/>
</dbReference>
<evidence type="ECO:0000256" key="4">
    <source>
        <dbReference type="PIRSR" id="PIRSR006325-1"/>
    </source>
</evidence>
<dbReference type="CDD" id="cd02440">
    <property type="entry name" value="AdoMet_MTases"/>
    <property type="match status" value="1"/>
</dbReference>
<feature type="binding site" evidence="3 4">
    <location>
        <begin position="90"/>
        <end position="91"/>
    </location>
    <ligand>
        <name>S-adenosyl-L-methionine</name>
        <dbReference type="ChEBI" id="CHEBI:59789"/>
    </ligand>
</feature>
<evidence type="ECO:0000256" key="1">
    <source>
        <dbReference type="ARBA" id="ARBA00022679"/>
    </source>
</evidence>
<keyword evidence="2 3" id="KW-0949">S-adenosyl-L-methionine</keyword>